<evidence type="ECO:0000313" key="2">
    <source>
        <dbReference type="EMBL" id="CAJ1390222.1"/>
    </source>
</evidence>
<feature type="region of interest" description="Disordered" evidence="1">
    <location>
        <begin position="96"/>
        <end position="115"/>
    </location>
</feature>
<dbReference type="EMBL" id="CAUJNA010002027">
    <property type="protein sequence ID" value="CAJ1390222.1"/>
    <property type="molecule type" value="Genomic_DNA"/>
</dbReference>
<accession>A0AA36IP00</accession>
<dbReference type="AlphaFoldDB" id="A0AA36IP00"/>
<comment type="caution">
    <text evidence="2">The sequence shown here is derived from an EMBL/GenBank/DDBJ whole genome shotgun (WGS) entry which is preliminary data.</text>
</comment>
<proteinExistence type="predicted"/>
<evidence type="ECO:0000313" key="3">
    <source>
        <dbReference type="Proteomes" id="UP001178507"/>
    </source>
</evidence>
<organism evidence="2 3">
    <name type="scientific">Effrenium voratum</name>
    <dbReference type="NCBI Taxonomy" id="2562239"/>
    <lineage>
        <taxon>Eukaryota</taxon>
        <taxon>Sar</taxon>
        <taxon>Alveolata</taxon>
        <taxon>Dinophyceae</taxon>
        <taxon>Suessiales</taxon>
        <taxon>Symbiodiniaceae</taxon>
        <taxon>Effrenium</taxon>
    </lineage>
</organism>
<evidence type="ECO:0000256" key="1">
    <source>
        <dbReference type="SAM" id="MobiDB-lite"/>
    </source>
</evidence>
<keyword evidence="3" id="KW-1185">Reference proteome</keyword>
<feature type="non-terminal residue" evidence="2">
    <location>
        <position position="1"/>
    </location>
</feature>
<protein>
    <submittedName>
        <fullName evidence="2">Uncharacterized protein</fullName>
    </submittedName>
</protein>
<sequence length="387" mass="43104">MSYSDSEAVFRNRCAAVLLASDVVDALVAGGITTLARLAFCSSYVPGSTDEGPLVEAIKKCLGRDPGMPEMAGVRRLFHESYALVTTEMKQSVERSEEPAVRKLSQPERAERYEKQRKRLSGLSLRGQLEPSDSLVDLACSIYEENRLRHIPWEKCISREAEIEHEQKKDSRLSFDSQSGRLKIEADDKSVSADMSSDILVQYALTRRGLAMDQAGMLDFELHQKWVDKLIKTRLAEPSVGYAKVSLRQCQEADRKLFAELADKTRGGIQGTASGRPLDVEFVKTMQSMEVMHLLVPLPVPALKAQTEPRAPHRSCTASGKAICFGYNLKTEWKALAVDLDGDEKAFKQLLLDILGFTRAVDKELDFARQCELLGAKLDLSRDAEGF</sequence>
<reference evidence="2" key="1">
    <citation type="submission" date="2023-08" db="EMBL/GenBank/DDBJ databases">
        <authorList>
            <person name="Chen Y."/>
            <person name="Shah S."/>
            <person name="Dougan E. K."/>
            <person name="Thang M."/>
            <person name="Chan C."/>
        </authorList>
    </citation>
    <scope>NUCLEOTIDE SEQUENCE</scope>
</reference>
<dbReference type="Proteomes" id="UP001178507">
    <property type="component" value="Unassembled WGS sequence"/>
</dbReference>
<feature type="compositionally biased region" description="Basic and acidic residues" evidence="1">
    <location>
        <begin position="96"/>
        <end position="114"/>
    </location>
</feature>
<gene>
    <name evidence="2" type="ORF">EVOR1521_LOCUS15702</name>
</gene>
<name>A0AA36IP00_9DINO</name>